<evidence type="ECO:0000313" key="1">
    <source>
        <dbReference type="EMBL" id="MCR1824322.1"/>
    </source>
</evidence>
<dbReference type="InterPro" id="IPR011990">
    <property type="entry name" value="TPR-like_helical_dom_sf"/>
</dbReference>
<organism evidence="1 2">
    <name type="scientific">Terrisporobacter muris</name>
    <dbReference type="NCBI Taxonomy" id="2963284"/>
    <lineage>
        <taxon>Bacteria</taxon>
        <taxon>Bacillati</taxon>
        <taxon>Bacillota</taxon>
        <taxon>Clostridia</taxon>
        <taxon>Peptostreptococcales</taxon>
        <taxon>Peptostreptococcaceae</taxon>
        <taxon>Terrisporobacter</taxon>
    </lineage>
</organism>
<evidence type="ECO:0008006" key="3">
    <source>
        <dbReference type="Google" id="ProtNLM"/>
    </source>
</evidence>
<comment type="caution">
    <text evidence="1">The sequence shown here is derived from an EMBL/GenBank/DDBJ whole genome shotgun (WGS) entry which is preliminary data.</text>
</comment>
<gene>
    <name evidence="1" type="ORF">NSA58_16190</name>
</gene>
<dbReference type="EMBL" id="JANKBY010000284">
    <property type="protein sequence ID" value="MCR1824322.1"/>
    <property type="molecule type" value="Genomic_DNA"/>
</dbReference>
<sequence length="140" mass="16640">MYSNVYENDCFMKARTLIENKEFKKAYSFLQSINEKCSEWYYLTGLSAMNIGYYEEGEDFLKRAKFMDPNNKEYAYAYSRYNNYRDDYDRRSYNYNRNRRYDSNGCCCCCCDDDCCSNLCTLFVCDSCCECCGGDLCTCF</sequence>
<dbReference type="RefSeq" id="WP_079764879.1">
    <property type="nucleotide sequence ID" value="NZ_JANKBY010000284.1"/>
</dbReference>
<keyword evidence="2" id="KW-1185">Reference proteome</keyword>
<proteinExistence type="predicted"/>
<reference evidence="1" key="1">
    <citation type="submission" date="2022-07" db="EMBL/GenBank/DDBJ databases">
        <title>Enhanced cultured diversity of the mouse gut microbiota enables custom-made synthetic communities.</title>
        <authorList>
            <person name="Afrizal A."/>
        </authorList>
    </citation>
    <scope>NUCLEOTIDE SEQUENCE</scope>
    <source>
        <strain evidence="1">DSM 29186</strain>
    </source>
</reference>
<accession>A0A9X2MED7</accession>
<dbReference type="Gene3D" id="1.25.40.10">
    <property type="entry name" value="Tetratricopeptide repeat domain"/>
    <property type="match status" value="1"/>
</dbReference>
<name>A0A9X2MED7_9FIRM</name>
<dbReference type="AlphaFoldDB" id="A0A9X2MED7"/>
<protein>
    <recommendedName>
        <fullName evidence="3">Molecular chaperone DnaJ</fullName>
    </recommendedName>
</protein>
<dbReference type="Pfam" id="PF12895">
    <property type="entry name" value="ANAPC3"/>
    <property type="match status" value="1"/>
</dbReference>
<dbReference type="SUPFAM" id="SSF48452">
    <property type="entry name" value="TPR-like"/>
    <property type="match status" value="1"/>
</dbReference>
<evidence type="ECO:0000313" key="2">
    <source>
        <dbReference type="Proteomes" id="UP001140817"/>
    </source>
</evidence>
<dbReference type="Proteomes" id="UP001140817">
    <property type="component" value="Unassembled WGS sequence"/>
</dbReference>